<name>A0A1H0S8M0_9MICO</name>
<feature type="transmembrane region" description="Helical" evidence="1">
    <location>
        <begin position="91"/>
        <end position="110"/>
    </location>
</feature>
<feature type="transmembrane region" description="Helical" evidence="1">
    <location>
        <begin position="174"/>
        <end position="197"/>
    </location>
</feature>
<keyword evidence="3" id="KW-1185">Reference proteome</keyword>
<dbReference type="Proteomes" id="UP000199077">
    <property type="component" value="Chromosome I"/>
</dbReference>
<gene>
    <name evidence="2" type="ORF">SAMN04489867_2251</name>
</gene>
<keyword evidence="1" id="KW-1133">Transmembrane helix</keyword>
<feature type="transmembrane region" description="Helical" evidence="1">
    <location>
        <begin position="296"/>
        <end position="320"/>
    </location>
</feature>
<feature type="transmembrane region" description="Helical" evidence="1">
    <location>
        <begin position="362"/>
        <end position="382"/>
    </location>
</feature>
<sequence length="438" mass="44713">MTHPSPSRSARLRSLVTSRASGAVIAQVWQAAGSFALQVLAAHLLGARGLGVVALCLGVIVLTTAITSGFVGDSLTVLDRADVRVRAALQAWTLLLAFVGPSIAGAVLWATDTLSAGEALVFFAAGALFQVEEVARRVLMAGLQFWRLVLVDGVALFVALATVAVTATRGPLGLGAFLAAVAVGQLAGLVVALRLVAPQERWLAPWSGADLRAVASFGAWRGAQVAVNPGVFTAMRVFVVAAAGGAALGQVEAARIYVAPAILAIQGFGSFLLASYSRDRARPLAALVPSAVRASVAMVAAVLLVGVALWALVPVVGPWITGGSFDLPAVTVLGWSVYAASTATFTPLLCLAVSRGQQRVPLLIRGVDASVSLGVLGLLLWGGMPYTATPFALAAGPVVGGLAIRALVIGSMLRAEQSTPALAVPATAQPREAAHHAR</sequence>
<proteinExistence type="predicted"/>
<dbReference type="AlphaFoldDB" id="A0A1H0S8M0"/>
<accession>A0A1H0S8M0</accession>
<evidence type="ECO:0000313" key="2">
    <source>
        <dbReference type="EMBL" id="SDP38100.1"/>
    </source>
</evidence>
<keyword evidence="1" id="KW-0472">Membrane</keyword>
<protein>
    <submittedName>
        <fullName evidence="2">Membrane protein involved in the export of O-antigen and teichoic acid</fullName>
    </submittedName>
</protein>
<keyword evidence="1" id="KW-0812">Transmembrane</keyword>
<evidence type="ECO:0000256" key="1">
    <source>
        <dbReference type="SAM" id="Phobius"/>
    </source>
</evidence>
<feature type="transmembrane region" description="Helical" evidence="1">
    <location>
        <begin position="257"/>
        <end position="276"/>
    </location>
</feature>
<feature type="transmembrane region" description="Helical" evidence="1">
    <location>
        <begin position="388"/>
        <end position="408"/>
    </location>
</feature>
<organism evidence="2 3">
    <name type="scientific">Pedococcus dokdonensis</name>
    <dbReference type="NCBI Taxonomy" id="443156"/>
    <lineage>
        <taxon>Bacteria</taxon>
        <taxon>Bacillati</taxon>
        <taxon>Actinomycetota</taxon>
        <taxon>Actinomycetes</taxon>
        <taxon>Micrococcales</taxon>
        <taxon>Intrasporangiaceae</taxon>
        <taxon>Pedococcus</taxon>
    </lineage>
</organism>
<reference evidence="3" key="1">
    <citation type="submission" date="2016-10" db="EMBL/GenBank/DDBJ databases">
        <authorList>
            <person name="Varghese N."/>
            <person name="Submissions S."/>
        </authorList>
    </citation>
    <scope>NUCLEOTIDE SEQUENCE [LARGE SCALE GENOMIC DNA]</scope>
    <source>
        <strain evidence="3">DSM 22329</strain>
    </source>
</reference>
<feature type="transmembrane region" description="Helical" evidence="1">
    <location>
        <begin position="231"/>
        <end position="251"/>
    </location>
</feature>
<feature type="transmembrane region" description="Helical" evidence="1">
    <location>
        <begin position="50"/>
        <end position="71"/>
    </location>
</feature>
<feature type="transmembrane region" description="Helical" evidence="1">
    <location>
        <begin position="332"/>
        <end position="353"/>
    </location>
</feature>
<evidence type="ECO:0000313" key="3">
    <source>
        <dbReference type="Proteomes" id="UP000199077"/>
    </source>
</evidence>
<feature type="transmembrane region" description="Helical" evidence="1">
    <location>
        <begin position="147"/>
        <end position="168"/>
    </location>
</feature>
<feature type="transmembrane region" description="Helical" evidence="1">
    <location>
        <begin position="21"/>
        <end position="44"/>
    </location>
</feature>
<dbReference type="STRING" id="443156.SAMN04489867_2251"/>
<dbReference type="EMBL" id="LT629711">
    <property type="protein sequence ID" value="SDP38100.1"/>
    <property type="molecule type" value="Genomic_DNA"/>
</dbReference>